<feature type="domain" description="Xaa-Pro dipeptidyl-peptidase C-terminal" evidence="4">
    <location>
        <begin position="598"/>
        <end position="802"/>
    </location>
</feature>
<protein>
    <submittedName>
        <fullName evidence="5">Peptidase S15</fullName>
    </submittedName>
</protein>
<sequence>MSAARYVGRVGGLAVALGVGSVIVIGGGVAYADTATSGTPGVSHDTSSSAPPAGRNKSEKVKKPKASKVVKAAKVPKAPKAKQPAALTAVAPNPKVEVSAPAVEAAPAAGVASSPVQTVPTATKPRVGSTPTGPVQSPGAWVLLAAARRELGIDRTLSVTPTSAVNTTAAVSPTAAGPASTLAVPGPVVEFDDGIIHGSIGTPLSGPVTYSVLGGSPGKVRMLKTGDFTYLPNYADVTSGTPEQFKVRVTQQTPFVTALKQIPLIGSMVPNLLVNLRQIPGVSGLLAPLIGASVVVPVDVDLAQLVPAGTPVAYTYKIASFDGTPISVNFFPAMGLEAGEVAPTVLYGPGMTRPGETNPYATGFVGIGTFRSADYNVVTWDPRGEYASGGLLQLDNPNFEGKDVSSIISWMADQPGVQLDDAVTLDPRLGMVGVSYGGGIQLVAAARDKRIDAIVPGLAWNSLNDALYPRGAFKTAWASLLMLGLVQTGARINPQIYGGIILGDLLGILTQSQRDVLTSSGPGALVDDITVPTLIIQGTVDDLITLDQANTNVEMLADNLDANGNPVPVKMIWFCGGHGVCLDPASPIQNQLLTSETLNWLDRYVKGNSATDTGPTFQWVDQDGQFYASDVMPTDPGSHGTPINSISAGGFMPILPIAGGSGPLGNPLGLENSLPIPTKAQNAINIALTLPAGTTQLVGAPTVTVNYSGLGTSRFVYAQIVDNSTGRVVGNVVTPIPVTLDGQSRHVTVDLEDIAYTAGPGDSLTLQLVASTTPYQSFTSAGVINVSSVEVSLPTVGASVVAVNSAPPVAA</sequence>
<dbReference type="EMBL" id="SDLO01000012">
    <property type="protein sequence ID" value="TDK87921.1"/>
    <property type="molecule type" value="Genomic_DNA"/>
</dbReference>
<feature type="compositionally biased region" description="Polar residues" evidence="2">
    <location>
        <begin position="36"/>
        <end position="50"/>
    </location>
</feature>
<evidence type="ECO:0000256" key="1">
    <source>
        <dbReference type="ARBA" id="ARBA00022801"/>
    </source>
</evidence>
<accession>A0A4R5WFA7</accession>
<keyword evidence="1" id="KW-0378">Hydrolase</keyword>
<evidence type="ECO:0000256" key="3">
    <source>
        <dbReference type="SAM" id="Phobius"/>
    </source>
</evidence>
<dbReference type="InterPro" id="IPR029058">
    <property type="entry name" value="AB_hydrolase_fold"/>
</dbReference>
<keyword evidence="3" id="KW-0812">Transmembrane</keyword>
<evidence type="ECO:0000313" key="6">
    <source>
        <dbReference type="Proteomes" id="UP000294929"/>
    </source>
</evidence>
<dbReference type="InterPro" id="IPR013736">
    <property type="entry name" value="Xaa-Pro_dipept_C"/>
</dbReference>
<evidence type="ECO:0000259" key="4">
    <source>
        <dbReference type="SMART" id="SM00939"/>
    </source>
</evidence>
<dbReference type="SMART" id="SM00939">
    <property type="entry name" value="PepX_C"/>
    <property type="match status" value="1"/>
</dbReference>
<dbReference type="RefSeq" id="WP_133427235.1">
    <property type="nucleotide sequence ID" value="NZ_SDLO01000012.1"/>
</dbReference>
<feature type="region of interest" description="Disordered" evidence="2">
    <location>
        <begin position="116"/>
        <end position="135"/>
    </location>
</feature>
<feature type="compositionally biased region" description="Low complexity" evidence="2">
    <location>
        <begin position="69"/>
        <end position="86"/>
    </location>
</feature>
<keyword evidence="3" id="KW-1133">Transmembrane helix</keyword>
<evidence type="ECO:0000313" key="5">
    <source>
        <dbReference type="EMBL" id="TDK87921.1"/>
    </source>
</evidence>
<reference evidence="5 6" key="1">
    <citation type="submission" date="2019-01" db="EMBL/GenBank/DDBJ databases">
        <title>High-quality-draft genome sequences of five non-tuberculosis mycobacteriaceae isolated from a nosocomial environment.</title>
        <authorList>
            <person name="Tiago I."/>
            <person name="Alarico S."/>
            <person name="Pereira S.G."/>
            <person name="Coelho C."/>
            <person name="Maranha A."/>
            <person name="Empadinhas N."/>
        </authorList>
    </citation>
    <scope>NUCLEOTIDE SEQUENCE [LARGE SCALE GENOMIC DNA]</scope>
    <source>
        <strain evidence="5 6">24AIII</strain>
    </source>
</reference>
<dbReference type="InterPro" id="IPR000383">
    <property type="entry name" value="Xaa-Pro-like_dom"/>
</dbReference>
<dbReference type="Pfam" id="PF02129">
    <property type="entry name" value="Peptidase_S15"/>
    <property type="match status" value="1"/>
</dbReference>
<proteinExistence type="predicted"/>
<evidence type="ECO:0000256" key="2">
    <source>
        <dbReference type="SAM" id="MobiDB-lite"/>
    </source>
</evidence>
<feature type="region of interest" description="Disordered" evidence="2">
    <location>
        <begin position="36"/>
        <end position="87"/>
    </location>
</feature>
<feature type="transmembrane region" description="Helical" evidence="3">
    <location>
        <begin position="12"/>
        <end position="32"/>
    </location>
</feature>
<organism evidence="5 6">
    <name type="scientific">Mycolicibacterium mucogenicum</name>
    <name type="common">Mycobacterium mucogenicum</name>
    <dbReference type="NCBI Taxonomy" id="56689"/>
    <lineage>
        <taxon>Bacteria</taxon>
        <taxon>Bacillati</taxon>
        <taxon>Actinomycetota</taxon>
        <taxon>Actinomycetes</taxon>
        <taxon>Mycobacteriales</taxon>
        <taxon>Mycobacteriaceae</taxon>
        <taxon>Mycolicibacterium</taxon>
    </lineage>
</organism>
<dbReference type="Proteomes" id="UP000294929">
    <property type="component" value="Unassembled WGS sequence"/>
</dbReference>
<dbReference type="GO" id="GO:0008239">
    <property type="term" value="F:dipeptidyl-peptidase activity"/>
    <property type="evidence" value="ECO:0007669"/>
    <property type="project" value="InterPro"/>
</dbReference>
<keyword evidence="3" id="KW-0472">Membrane</keyword>
<dbReference type="SUPFAM" id="SSF53474">
    <property type="entry name" value="alpha/beta-Hydrolases"/>
    <property type="match status" value="1"/>
</dbReference>
<comment type="caution">
    <text evidence="5">The sequence shown here is derived from an EMBL/GenBank/DDBJ whole genome shotgun (WGS) entry which is preliminary data.</text>
</comment>
<dbReference type="AlphaFoldDB" id="A0A4R5WFA7"/>
<name>A0A4R5WFA7_MYCMU</name>
<gene>
    <name evidence="5" type="ORF">EUA03_16390</name>
</gene>
<dbReference type="Gene3D" id="3.40.50.1820">
    <property type="entry name" value="alpha/beta hydrolase"/>
    <property type="match status" value="1"/>
</dbReference>